<name>A0A379FHJ5_PROMI</name>
<keyword evidence="1" id="KW-1133">Transmembrane helix</keyword>
<reference evidence="3 4" key="1">
    <citation type="submission" date="2018-06" db="EMBL/GenBank/DDBJ databases">
        <authorList>
            <consortium name="Pathogen Informatics"/>
            <person name="Doyle S."/>
        </authorList>
    </citation>
    <scope>NUCLEOTIDE SEQUENCE [LARGE SCALE GENOMIC DNA]</scope>
    <source>
        <strain evidence="3 4">NCTC11938</strain>
    </source>
</reference>
<evidence type="ECO:0000313" key="4">
    <source>
        <dbReference type="Proteomes" id="UP000254191"/>
    </source>
</evidence>
<keyword evidence="1" id="KW-0812">Transmembrane</keyword>
<feature type="transmembrane region" description="Helical" evidence="1">
    <location>
        <begin position="33"/>
        <end position="49"/>
    </location>
</feature>
<organism evidence="3 4">
    <name type="scientific">Proteus mirabilis</name>
    <dbReference type="NCBI Taxonomy" id="584"/>
    <lineage>
        <taxon>Bacteria</taxon>
        <taxon>Pseudomonadati</taxon>
        <taxon>Pseudomonadota</taxon>
        <taxon>Gammaproteobacteria</taxon>
        <taxon>Enterobacterales</taxon>
        <taxon>Morganellaceae</taxon>
        <taxon>Proteus</taxon>
    </lineage>
</organism>
<proteinExistence type="predicted"/>
<dbReference type="GO" id="GO:0042158">
    <property type="term" value="P:lipoprotein biosynthetic process"/>
    <property type="evidence" value="ECO:0007669"/>
    <property type="project" value="InterPro"/>
</dbReference>
<dbReference type="AlphaFoldDB" id="A0A379FHJ5"/>
<keyword evidence="3" id="KW-0449">Lipoprotein</keyword>
<dbReference type="EMBL" id="UGTS01000004">
    <property type="protein sequence ID" value="SUC19840.1"/>
    <property type="molecule type" value="Genomic_DNA"/>
</dbReference>
<evidence type="ECO:0000256" key="1">
    <source>
        <dbReference type="SAM" id="Phobius"/>
    </source>
</evidence>
<sequence length="111" mass="12385">MNNFSLLNRQWVRTLLAVFFGASGTLAFSPFDFWPAALISLSGLLLIITQRTTRQGVWLGFAWGFGLFGSGVNWVYVSIADFGGMPFAINIFLVILLALYLSLYTAYLPDY</sequence>
<keyword evidence="1" id="KW-0472">Membrane</keyword>
<dbReference type="Pfam" id="PF20154">
    <property type="entry name" value="LNT_N"/>
    <property type="match status" value="1"/>
</dbReference>
<dbReference type="PANTHER" id="PTHR38686:SF1">
    <property type="entry name" value="APOLIPOPROTEIN N-ACYLTRANSFERASE"/>
    <property type="match status" value="1"/>
</dbReference>
<keyword evidence="3" id="KW-0808">Transferase</keyword>
<evidence type="ECO:0000313" key="3">
    <source>
        <dbReference type="EMBL" id="SUC19840.1"/>
    </source>
</evidence>
<protein>
    <submittedName>
        <fullName evidence="3">Apolipoprotein N-acyltransferase</fullName>
        <ecNumber evidence="3">2.3.1.-</ecNumber>
    </submittedName>
</protein>
<feature type="domain" description="Apolipoprotein N-acyltransferase N-terminal" evidence="2">
    <location>
        <begin position="21"/>
        <end position="106"/>
    </location>
</feature>
<gene>
    <name evidence="3" type="primary">lnt_1</name>
    <name evidence="3" type="ORF">NCTC11938_01504</name>
</gene>
<dbReference type="GO" id="GO:0016410">
    <property type="term" value="F:N-acyltransferase activity"/>
    <property type="evidence" value="ECO:0007669"/>
    <property type="project" value="InterPro"/>
</dbReference>
<feature type="transmembrane region" description="Helical" evidence="1">
    <location>
        <begin position="88"/>
        <end position="108"/>
    </location>
</feature>
<feature type="transmembrane region" description="Helical" evidence="1">
    <location>
        <begin position="56"/>
        <end position="76"/>
    </location>
</feature>
<dbReference type="InterPro" id="IPR004563">
    <property type="entry name" value="Apolipo_AcylTrfase"/>
</dbReference>
<dbReference type="Proteomes" id="UP000254191">
    <property type="component" value="Unassembled WGS sequence"/>
</dbReference>
<dbReference type="GO" id="GO:0016020">
    <property type="term" value="C:membrane"/>
    <property type="evidence" value="ECO:0007669"/>
    <property type="project" value="InterPro"/>
</dbReference>
<dbReference type="PANTHER" id="PTHR38686">
    <property type="entry name" value="APOLIPOPROTEIN N-ACYLTRANSFERASE"/>
    <property type="match status" value="1"/>
</dbReference>
<accession>A0A379FHJ5</accession>
<evidence type="ECO:0000259" key="2">
    <source>
        <dbReference type="Pfam" id="PF20154"/>
    </source>
</evidence>
<dbReference type="EC" id="2.3.1.-" evidence="3"/>
<keyword evidence="3" id="KW-0012">Acyltransferase</keyword>
<dbReference type="InterPro" id="IPR045378">
    <property type="entry name" value="LNT_N"/>
</dbReference>